<evidence type="ECO:0000313" key="3">
    <source>
        <dbReference type="Proteomes" id="UP000201248"/>
    </source>
</evidence>
<protein>
    <submittedName>
        <fullName evidence="2">Uncharacterized protein</fullName>
    </submittedName>
</protein>
<gene>
    <name evidence="2" type="primary">31</name>
    <name evidence="2" type="ORF">SEA_HOTOROBO_31</name>
</gene>
<dbReference type="KEGG" id="vg:29124633"/>
<dbReference type="RefSeq" id="YP_009300981.1">
    <property type="nucleotide sequence ID" value="NC_031229.1"/>
</dbReference>
<name>A0A142K890_9CAUD</name>
<feature type="region of interest" description="Disordered" evidence="1">
    <location>
        <begin position="42"/>
        <end position="86"/>
    </location>
</feature>
<dbReference type="OrthoDB" id="41115at10239"/>
<organism evidence="2 3">
    <name type="scientific">Gordonia phage Hotorobo</name>
    <dbReference type="NCBI Taxonomy" id="1821554"/>
    <lineage>
        <taxon>Viruses</taxon>
        <taxon>Duplodnaviria</taxon>
        <taxon>Heunggongvirae</taxon>
        <taxon>Uroviricota</taxon>
        <taxon>Caudoviricetes</taxon>
        <taxon>Montyvirus</taxon>
        <taxon>Montyvirus monty</taxon>
    </lineage>
</organism>
<sequence>MIEQKMVYFDSLPGVAIRLTRGHEEFGDDFITAEAFDENMNLIPGGGGGFRGPSPQPPVIVEQEPEPESPEVAPEEVMYASEEGNA</sequence>
<reference evidence="3" key="1">
    <citation type="submission" date="2016-06" db="EMBL/GenBank/DDBJ databases">
        <authorList>
            <person name="Kjaerup R.B."/>
            <person name="Dalgaard T.S."/>
            <person name="Juul-Madsen H.R."/>
        </authorList>
    </citation>
    <scope>NUCLEOTIDE SEQUENCE [LARGE SCALE GENOMIC DNA]</scope>
</reference>
<dbReference type="EMBL" id="KU963245">
    <property type="protein sequence ID" value="AMS02323.1"/>
    <property type="molecule type" value="Genomic_DNA"/>
</dbReference>
<evidence type="ECO:0000256" key="1">
    <source>
        <dbReference type="SAM" id="MobiDB-lite"/>
    </source>
</evidence>
<dbReference type="Proteomes" id="UP000201248">
    <property type="component" value="Segment"/>
</dbReference>
<proteinExistence type="predicted"/>
<dbReference type="GeneID" id="29124633"/>
<evidence type="ECO:0000313" key="2">
    <source>
        <dbReference type="EMBL" id="AMS02323.1"/>
    </source>
</evidence>
<accession>A0A142K890</accession>